<dbReference type="RefSeq" id="WP_147089181.1">
    <property type="nucleotide sequence ID" value="NZ_BAABJD010000001.1"/>
</dbReference>
<sequence length="457" mass="48967">MIVSRRGFAASSLAALAIGGWTRVGLAQQAESYRNEVPGYGPLRADPAGYFDLPEGFSYRVLAKAGERMDDGFIVPDNFDGMGCIPLADGRLALVRNHELSLGSESKGAAGVDPALEQKLAAKTIFDRGQGGRVLPGGTTTLVLDAKGEQVLGQHLSLAGTSTNCAGGVTPWGSWLSCEETIVTAPKTGTYHGWVFEVPAAETGLVDPVPLKAMGRFRHEAAAVDPTTGIVYQTEDQDDGLFYRFIPNVPGKFTQGGKLQALAFADGGRDSRNWNAADWAMGAKRAVKWIDLEEVESPNDDLRQRGYEAGAARFARGEGIHLGQRKKGGVEFFFTCTSGGAGRFGQIMRYVPSAGTSRPSQIELFHESTDPKLMDYADNLTVAPWGHLIVCEDRKGAQINHLRGVTPEGRTYTLARLNAETELAGACFSPDGKTLFVNAYSPGRTLAITGPWHKLAG</sequence>
<dbReference type="Proteomes" id="UP000321172">
    <property type="component" value="Chromosome"/>
</dbReference>
<name>A0A5B8S1G8_9SPHN</name>
<keyword evidence="2" id="KW-1185">Reference proteome</keyword>
<evidence type="ECO:0000313" key="1">
    <source>
        <dbReference type="EMBL" id="QEA15200.1"/>
    </source>
</evidence>
<dbReference type="PANTHER" id="PTHR35399:SF4">
    <property type="entry name" value="MEMBRANE PROTEIN"/>
    <property type="match status" value="1"/>
</dbReference>
<protein>
    <submittedName>
        <fullName evidence="1">DUF839 domain-containing protein</fullName>
    </submittedName>
</protein>
<dbReference type="AlphaFoldDB" id="A0A5B8S1G8"/>
<evidence type="ECO:0000313" key="2">
    <source>
        <dbReference type="Proteomes" id="UP000321172"/>
    </source>
</evidence>
<proteinExistence type="predicted"/>
<dbReference type="OrthoDB" id="9801383at2"/>
<dbReference type="KEGG" id="ngf:FRF71_03055"/>
<accession>A0A5B8S1G8</accession>
<dbReference type="SUPFAM" id="SSF63829">
    <property type="entry name" value="Calcium-dependent phosphotriesterase"/>
    <property type="match status" value="1"/>
</dbReference>
<gene>
    <name evidence="1" type="ORF">FRF71_03055</name>
</gene>
<dbReference type="Pfam" id="PF05787">
    <property type="entry name" value="PhoX"/>
    <property type="match status" value="1"/>
</dbReference>
<dbReference type="PANTHER" id="PTHR35399">
    <property type="entry name" value="SLR8030 PROTEIN"/>
    <property type="match status" value="1"/>
</dbReference>
<reference evidence="1 2" key="1">
    <citation type="journal article" date="2013" name="J. Microbiol. Biotechnol.">
        <title>Novosphingobium ginsenosidimutans sp. nov., with the ability to convert ginsenoside.</title>
        <authorList>
            <person name="Kim J.K."/>
            <person name="He D."/>
            <person name="Liu Q.M."/>
            <person name="Park H.Y."/>
            <person name="Jung M.S."/>
            <person name="Yoon M.H."/>
            <person name="Kim S.C."/>
            <person name="Im W.T."/>
        </authorList>
    </citation>
    <scope>NUCLEOTIDE SEQUENCE [LARGE SCALE GENOMIC DNA]</scope>
    <source>
        <strain evidence="1 2">FW-6</strain>
    </source>
</reference>
<dbReference type="EMBL" id="CP042345">
    <property type="protein sequence ID" value="QEA15200.1"/>
    <property type="molecule type" value="Genomic_DNA"/>
</dbReference>
<organism evidence="1 2">
    <name type="scientific">Novosphingobium ginsenosidimutans</name>
    <dbReference type="NCBI Taxonomy" id="1176536"/>
    <lineage>
        <taxon>Bacteria</taxon>
        <taxon>Pseudomonadati</taxon>
        <taxon>Pseudomonadota</taxon>
        <taxon>Alphaproteobacteria</taxon>
        <taxon>Sphingomonadales</taxon>
        <taxon>Sphingomonadaceae</taxon>
        <taxon>Novosphingobium</taxon>
    </lineage>
</organism>
<dbReference type="InterPro" id="IPR008557">
    <property type="entry name" value="PhoX"/>
</dbReference>